<dbReference type="EMBL" id="CP016174">
    <property type="protein sequence ID" value="ANN15570.1"/>
    <property type="molecule type" value="Genomic_DNA"/>
</dbReference>
<gene>
    <name evidence="2" type="ORF">SD37_07800</name>
</gene>
<reference evidence="2 3" key="1">
    <citation type="journal article" date="2015" name="Genome Announc.">
        <title>Draft Genome Sequence of Norvancomycin-Producing Strain Amycolatopsis orientalis CPCC200066.</title>
        <authorList>
            <person name="Lei X."/>
            <person name="Yuan F."/>
            <person name="Shi Y."/>
            <person name="Li X."/>
            <person name="Wang L."/>
            <person name="Hong B."/>
        </authorList>
    </citation>
    <scope>NUCLEOTIDE SEQUENCE [LARGE SCALE GENOMIC DNA]</scope>
    <source>
        <strain evidence="2 3">B-37</strain>
    </source>
</reference>
<accession>A0A193BTQ6</accession>
<keyword evidence="3" id="KW-1185">Reference proteome</keyword>
<evidence type="ECO:0000313" key="2">
    <source>
        <dbReference type="EMBL" id="ANN15570.1"/>
    </source>
</evidence>
<dbReference type="STRING" id="31958.SD37_07800"/>
<evidence type="ECO:0000256" key="1">
    <source>
        <dbReference type="SAM" id="SignalP"/>
    </source>
</evidence>
<sequence length="100" mass="10643">MVLVSALALTGAGAVQANAAEAGTDRVAAPPCSTWNKDRVPTGRHSGWCDGKGPASYRFRITCQGGGETPGQWRWLGDRRGSTAYCPNNRRGIGFSIEFD</sequence>
<name>A0A193BTQ6_AMYOR</name>
<dbReference type="AlphaFoldDB" id="A0A193BTQ6"/>
<dbReference type="Proteomes" id="UP000093695">
    <property type="component" value="Chromosome"/>
</dbReference>
<feature type="signal peptide" evidence="1">
    <location>
        <begin position="1"/>
        <end position="19"/>
    </location>
</feature>
<proteinExistence type="predicted"/>
<keyword evidence="1" id="KW-0732">Signal</keyword>
<evidence type="ECO:0000313" key="3">
    <source>
        <dbReference type="Proteomes" id="UP000093695"/>
    </source>
</evidence>
<protein>
    <submittedName>
        <fullName evidence="2">Uncharacterized protein</fullName>
    </submittedName>
</protein>
<dbReference type="KEGG" id="aori:SD37_07800"/>
<organism evidence="2 3">
    <name type="scientific">Amycolatopsis orientalis</name>
    <name type="common">Nocardia orientalis</name>
    <dbReference type="NCBI Taxonomy" id="31958"/>
    <lineage>
        <taxon>Bacteria</taxon>
        <taxon>Bacillati</taxon>
        <taxon>Actinomycetota</taxon>
        <taxon>Actinomycetes</taxon>
        <taxon>Pseudonocardiales</taxon>
        <taxon>Pseudonocardiaceae</taxon>
        <taxon>Amycolatopsis</taxon>
    </lineage>
</organism>
<feature type="chain" id="PRO_5038937567" evidence="1">
    <location>
        <begin position="20"/>
        <end position="100"/>
    </location>
</feature>